<proteinExistence type="predicted"/>
<dbReference type="Proteomes" id="UP000463138">
    <property type="component" value="Unassembled WGS sequence"/>
</dbReference>
<dbReference type="SUPFAM" id="SSF46689">
    <property type="entry name" value="Homeodomain-like"/>
    <property type="match status" value="1"/>
</dbReference>
<sequence>MGAPSRHRSNILNAAVTLFRRRGYAATGLADILQLSGAPKGSLYHYFPQGKEQLGEEAALLAGAVVSQTLRKLGEEHSSAADVMRAYGKLLAGWLEASTFEDGCPLATTLLETTPQSTRMAAAGQQAFDQWTAEIRTLLEHQGADAETARRLAQLAIATIEGALIQARVESSARPVLESTEEIAFLMEARLARVG</sequence>
<keyword evidence="7" id="KW-1185">Reference proteome</keyword>
<dbReference type="Pfam" id="PF00440">
    <property type="entry name" value="TetR_N"/>
    <property type="match status" value="1"/>
</dbReference>
<organism evidence="6 7">
    <name type="scientific">Halopseudomonas laoshanensis</name>
    <dbReference type="NCBI Taxonomy" id="2268758"/>
    <lineage>
        <taxon>Bacteria</taxon>
        <taxon>Pseudomonadati</taxon>
        <taxon>Pseudomonadota</taxon>
        <taxon>Gammaproteobacteria</taxon>
        <taxon>Pseudomonadales</taxon>
        <taxon>Pseudomonadaceae</taxon>
        <taxon>Halopseudomonas</taxon>
    </lineage>
</organism>
<dbReference type="Pfam" id="PF21993">
    <property type="entry name" value="TetR_C_13_2"/>
    <property type="match status" value="1"/>
</dbReference>
<dbReference type="PANTHER" id="PTHR47506:SF3">
    <property type="entry name" value="HTH-TYPE TRANSCRIPTIONAL REGULATOR LMRA"/>
    <property type="match status" value="1"/>
</dbReference>
<dbReference type="InterPro" id="IPR009057">
    <property type="entry name" value="Homeodomain-like_sf"/>
</dbReference>
<gene>
    <name evidence="6" type="ORF">DT594_04560</name>
</gene>
<dbReference type="InterPro" id="IPR036271">
    <property type="entry name" value="Tet_transcr_reg_TetR-rel_C_sf"/>
</dbReference>
<dbReference type="InterPro" id="IPR054156">
    <property type="entry name" value="YxaF_TetR_C"/>
</dbReference>
<keyword evidence="2 4" id="KW-0238">DNA-binding</keyword>
<dbReference type="InterPro" id="IPR001647">
    <property type="entry name" value="HTH_TetR"/>
</dbReference>
<dbReference type="OrthoDB" id="116240at2"/>
<evidence type="ECO:0000256" key="4">
    <source>
        <dbReference type="PROSITE-ProRule" id="PRU00335"/>
    </source>
</evidence>
<dbReference type="PRINTS" id="PR00455">
    <property type="entry name" value="HTHTETR"/>
</dbReference>
<reference evidence="6 7" key="1">
    <citation type="submission" date="2018-07" db="EMBL/GenBank/DDBJ databases">
        <title>Pseudomonas laoshanensis sp. nov., isolated from soil.</title>
        <authorList>
            <person name="Sun J."/>
            <person name="Yu L."/>
            <person name="Wang M."/>
            <person name="Zhang C."/>
        </authorList>
    </citation>
    <scope>NUCLEOTIDE SEQUENCE [LARGE SCALE GENOMIC DNA]</scope>
    <source>
        <strain evidence="6 7">Y22</strain>
    </source>
</reference>
<evidence type="ECO:0000313" key="7">
    <source>
        <dbReference type="Proteomes" id="UP000463138"/>
    </source>
</evidence>
<dbReference type="PROSITE" id="PS50977">
    <property type="entry name" value="HTH_TETR_2"/>
    <property type="match status" value="1"/>
</dbReference>
<dbReference type="GO" id="GO:0003677">
    <property type="term" value="F:DNA binding"/>
    <property type="evidence" value="ECO:0007669"/>
    <property type="project" value="UniProtKB-UniRule"/>
</dbReference>
<comment type="caution">
    <text evidence="6">The sequence shown here is derived from an EMBL/GenBank/DDBJ whole genome shotgun (WGS) entry which is preliminary data.</text>
</comment>
<name>A0A7V7GWD7_9GAMM</name>
<keyword evidence="3" id="KW-0804">Transcription</keyword>
<dbReference type="PANTHER" id="PTHR47506">
    <property type="entry name" value="TRANSCRIPTIONAL REGULATORY PROTEIN"/>
    <property type="match status" value="1"/>
</dbReference>
<feature type="DNA-binding region" description="H-T-H motif" evidence="4">
    <location>
        <begin position="28"/>
        <end position="47"/>
    </location>
</feature>
<dbReference type="AlphaFoldDB" id="A0A7V7GWD7"/>
<evidence type="ECO:0000256" key="2">
    <source>
        <dbReference type="ARBA" id="ARBA00023125"/>
    </source>
</evidence>
<keyword evidence="1" id="KW-0805">Transcription regulation</keyword>
<evidence type="ECO:0000259" key="5">
    <source>
        <dbReference type="PROSITE" id="PS50977"/>
    </source>
</evidence>
<dbReference type="EMBL" id="QOVF01000001">
    <property type="protein sequence ID" value="KAA0696609.1"/>
    <property type="molecule type" value="Genomic_DNA"/>
</dbReference>
<evidence type="ECO:0000313" key="6">
    <source>
        <dbReference type="EMBL" id="KAA0696609.1"/>
    </source>
</evidence>
<evidence type="ECO:0000256" key="3">
    <source>
        <dbReference type="ARBA" id="ARBA00023163"/>
    </source>
</evidence>
<dbReference type="RefSeq" id="WP_149331557.1">
    <property type="nucleotide sequence ID" value="NZ_QOVF01000001.1"/>
</dbReference>
<dbReference type="SUPFAM" id="SSF48498">
    <property type="entry name" value="Tetracyclin repressor-like, C-terminal domain"/>
    <property type="match status" value="1"/>
</dbReference>
<evidence type="ECO:0000256" key="1">
    <source>
        <dbReference type="ARBA" id="ARBA00023015"/>
    </source>
</evidence>
<accession>A0A7V7GWD7</accession>
<dbReference type="Gene3D" id="1.10.357.10">
    <property type="entry name" value="Tetracycline Repressor, domain 2"/>
    <property type="match status" value="1"/>
</dbReference>
<protein>
    <submittedName>
        <fullName evidence="6">TetR/AcrR family transcriptional regulator</fullName>
    </submittedName>
</protein>
<feature type="domain" description="HTH tetR-type" evidence="5">
    <location>
        <begin position="5"/>
        <end position="65"/>
    </location>
</feature>